<dbReference type="RefSeq" id="WP_210119586.1">
    <property type="nucleotide sequence ID" value="NZ_CP054142.1"/>
</dbReference>
<evidence type="ECO:0008006" key="4">
    <source>
        <dbReference type="Google" id="ProtNLM"/>
    </source>
</evidence>
<reference evidence="2 3" key="1">
    <citation type="journal article" date="2021" name="Microbiol. Resour. Announc.">
        <title>Complete Genome Sequences of Three Human Oral Treponema parvum Isolates.</title>
        <authorList>
            <person name="Zeng H."/>
            <person name="Watt R.M."/>
        </authorList>
    </citation>
    <scope>NUCLEOTIDE SEQUENCE [LARGE SCALE GENOMIC DNA]</scope>
    <source>
        <strain evidence="2 3">ATCC 700770</strain>
    </source>
</reference>
<dbReference type="PROSITE" id="PS51257">
    <property type="entry name" value="PROKAR_LIPOPROTEIN"/>
    <property type="match status" value="1"/>
</dbReference>
<organism evidence="2 3">
    <name type="scientific">Treponema parvum</name>
    <dbReference type="NCBI Taxonomy" id="138851"/>
    <lineage>
        <taxon>Bacteria</taxon>
        <taxon>Pseudomonadati</taxon>
        <taxon>Spirochaetota</taxon>
        <taxon>Spirochaetia</taxon>
        <taxon>Spirochaetales</taxon>
        <taxon>Treponemataceae</taxon>
        <taxon>Treponema</taxon>
    </lineage>
</organism>
<gene>
    <name evidence="2" type="ORF">HRQ91_11055</name>
</gene>
<evidence type="ECO:0000313" key="3">
    <source>
        <dbReference type="Proteomes" id="UP000671908"/>
    </source>
</evidence>
<sequence length="212" mass="24039">MKKIFISVFSIMIVLLFSSCVSSPVDGANNIGMIENATPENSVLVYGMSSEPDIQLYYVDENNNWEALISTGNRYFSLPPAHKGGKLVVKGSSWQKSITTTAFLGNMILHTQYIKLYEVQNDEWTVNVPKDKSLYFMGLHSLQQQNIMEWESLKALANKPGTLVFGIPKTEEEYKAAINKYELKSLNTLLKKHKGTVWEPVINERISELKNR</sequence>
<dbReference type="AlphaFoldDB" id="A0A975IGA1"/>
<keyword evidence="1" id="KW-0732">Signal</keyword>
<feature type="chain" id="PRO_5037892112" description="Lipoprotein" evidence="1">
    <location>
        <begin position="28"/>
        <end position="212"/>
    </location>
</feature>
<keyword evidence="3" id="KW-1185">Reference proteome</keyword>
<dbReference type="KEGG" id="tpav:HRQ91_11055"/>
<protein>
    <recommendedName>
        <fullName evidence="4">Lipoprotein</fullName>
    </recommendedName>
</protein>
<evidence type="ECO:0000313" key="2">
    <source>
        <dbReference type="EMBL" id="QTQ14954.1"/>
    </source>
</evidence>
<feature type="signal peptide" evidence="1">
    <location>
        <begin position="1"/>
        <end position="27"/>
    </location>
</feature>
<dbReference type="Proteomes" id="UP000671908">
    <property type="component" value="Chromosome"/>
</dbReference>
<evidence type="ECO:0000256" key="1">
    <source>
        <dbReference type="SAM" id="SignalP"/>
    </source>
</evidence>
<name>A0A975IGA1_9SPIR</name>
<proteinExistence type="predicted"/>
<accession>A0A975IGA1</accession>
<dbReference type="EMBL" id="CP054142">
    <property type="protein sequence ID" value="QTQ14954.1"/>
    <property type="molecule type" value="Genomic_DNA"/>
</dbReference>